<gene>
    <name evidence="1" type="ORF">CIT26_15120</name>
</gene>
<dbReference type="OrthoDB" id="9807911at2"/>
<evidence type="ECO:0000313" key="2">
    <source>
        <dbReference type="Proteomes" id="UP000216442"/>
    </source>
</evidence>
<organism evidence="1 2">
    <name type="scientific">Mesorhizobium temperatum</name>
    <dbReference type="NCBI Taxonomy" id="241416"/>
    <lineage>
        <taxon>Bacteria</taxon>
        <taxon>Pseudomonadati</taxon>
        <taxon>Pseudomonadota</taxon>
        <taxon>Alphaproteobacteria</taxon>
        <taxon>Hyphomicrobiales</taxon>
        <taxon>Phyllobacteriaceae</taxon>
        <taxon>Mesorhizobium</taxon>
    </lineage>
</organism>
<name>A0A271LLD6_9HYPH</name>
<proteinExistence type="predicted"/>
<keyword evidence="2" id="KW-1185">Reference proteome</keyword>
<protein>
    <submittedName>
        <fullName evidence="1">Uncharacterized protein</fullName>
    </submittedName>
</protein>
<accession>A0A271LLD6</accession>
<evidence type="ECO:0000313" key="1">
    <source>
        <dbReference type="EMBL" id="PAQ08919.1"/>
    </source>
</evidence>
<comment type="caution">
    <text evidence="1">The sequence shown here is derived from an EMBL/GenBank/DDBJ whole genome shotgun (WGS) entry which is preliminary data.</text>
</comment>
<sequence>MARNVRKTHVYRHVRGNVDLDEPLSKYTSANYHNTVCGGVFTLGYVRPDWLLELARVTRPSGIYQA</sequence>
<dbReference type="Proteomes" id="UP000216442">
    <property type="component" value="Unassembled WGS sequence"/>
</dbReference>
<dbReference type="AlphaFoldDB" id="A0A271LLD6"/>
<reference evidence="1 2" key="1">
    <citation type="submission" date="2017-08" db="EMBL/GenBank/DDBJ databases">
        <title>Mesorhizobium wenxinae sp. nov., a novel rhizobial species isolated from root nodules of chickpea (Cicer arietinum L.).</title>
        <authorList>
            <person name="Zhang J."/>
        </authorList>
    </citation>
    <scope>NUCLEOTIDE SEQUENCE [LARGE SCALE GENOMIC DNA]</scope>
    <source>
        <strain evidence="1 2">SDW018</strain>
    </source>
</reference>
<dbReference type="EMBL" id="NPKJ01000045">
    <property type="protein sequence ID" value="PAQ08919.1"/>
    <property type="molecule type" value="Genomic_DNA"/>
</dbReference>
<dbReference type="RefSeq" id="WP_095493343.1">
    <property type="nucleotide sequence ID" value="NZ_NPKJ01000045.1"/>
</dbReference>